<keyword evidence="2" id="KW-1185">Reference proteome</keyword>
<comment type="caution">
    <text evidence="1">The sequence shown here is derived from an EMBL/GenBank/DDBJ whole genome shotgun (WGS) entry which is preliminary data.</text>
</comment>
<sequence>ARQLPPPEQGSRREELARWLRHGAPLWTQPTLSATALGALLYSELRRRDGAAWLSPLLARQAARARLLRLPAPLRDAILDWLEDAQPDAPPREAAEPAQRLSRLLDAWDDALPRSGGERGHWRALLALIEQGLAQ</sequence>
<reference evidence="1 2" key="1">
    <citation type="submission" date="2024-05" db="EMBL/GenBank/DDBJ databases">
        <authorList>
            <person name="De Oliveira J.P."/>
            <person name="Noriler S.A."/>
            <person name="De Oliveira A.G."/>
            <person name="Sipoli D.S."/>
        </authorList>
    </citation>
    <scope>NUCLEOTIDE SEQUENCE [LARGE SCALE GENOMIC DNA]</scope>
    <source>
        <strain evidence="1 2">LABIM192</strain>
    </source>
</reference>
<feature type="non-terminal residue" evidence="1">
    <location>
        <position position="135"/>
    </location>
</feature>
<evidence type="ECO:0000313" key="1">
    <source>
        <dbReference type="EMBL" id="MEO9387209.1"/>
    </source>
</evidence>
<organism evidence="1 2">
    <name type="scientific">Chromobacterium phragmitis</name>
    <dbReference type="NCBI Taxonomy" id="2202141"/>
    <lineage>
        <taxon>Bacteria</taxon>
        <taxon>Pseudomonadati</taxon>
        <taxon>Pseudomonadota</taxon>
        <taxon>Betaproteobacteria</taxon>
        <taxon>Neisseriales</taxon>
        <taxon>Chromobacteriaceae</taxon>
        <taxon>Chromobacterium</taxon>
    </lineage>
</organism>
<name>A0ABV0J0Z4_9NEIS</name>
<protein>
    <submittedName>
        <fullName evidence="1">Uncharacterized protein</fullName>
    </submittedName>
</protein>
<evidence type="ECO:0000313" key="2">
    <source>
        <dbReference type="Proteomes" id="UP001462502"/>
    </source>
</evidence>
<dbReference type="RefSeq" id="WP_347950202.1">
    <property type="nucleotide sequence ID" value="NZ_JBDXMI010000017.1"/>
</dbReference>
<gene>
    <name evidence="1" type="ORF">ABI908_24240</name>
</gene>
<dbReference type="EMBL" id="JBDXMI010000017">
    <property type="protein sequence ID" value="MEO9387209.1"/>
    <property type="molecule type" value="Genomic_DNA"/>
</dbReference>
<accession>A0ABV0J0Z4</accession>
<feature type="non-terminal residue" evidence="1">
    <location>
        <position position="1"/>
    </location>
</feature>
<proteinExistence type="predicted"/>
<dbReference type="Proteomes" id="UP001462502">
    <property type="component" value="Unassembled WGS sequence"/>
</dbReference>